<name>A0ABP1Q3F4_9HEXA</name>
<proteinExistence type="predicted"/>
<organism evidence="1 2">
    <name type="scientific">Orchesella dallaii</name>
    <dbReference type="NCBI Taxonomy" id="48710"/>
    <lineage>
        <taxon>Eukaryota</taxon>
        <taxon>Metazoa</taxon>
        <taxon>Ecdysozoa</taxon>
        <taxon>Arthropoda</taxon>
        <taxon>Hexapoda</taxon>
        <taxon>Collembola</taxon>
        <taxon>Entomobryomorpha</taxon>
        <taxon>Entomobryoidea</taxon>
        <taxon>Orchesellidae</taxon>
        <taxon>Orchesellinae</taxon>
        <taxon>Orchesella</taxon>
    </lineage>
</organism>
<evidence type="ECO:0000313" key="2">
    <source>
        <dbReference type="Proteomes" id="UP001642540"/>
    </source>
</evidence>
<reference evidence="1 2" key="1">
    <citation type="submission" date="2024-08" db="EMBL/GenBank/DDBJ databases">
        <authorList>
            <person name="Cucini C."/>
            <person name="Frati F."/>
        </authorList>
    </citation>
    <scope>NUCLEOTIDE SEQUENCE [LARGE SCALE GENOMIC DNA]</scope>
</reference>
<sequence>MASKDKLQTLEVEPIDLNQNENNQRNFDLESIVNAALARTRCIKFVNKTIEYKKIQQYSIKFKQKRYQSAESYLFLSAEWGTIDYPEMRAQLKIIGDTFTEVAQKNDDFLEKFKQAEREAKKEDEKLLAIANPSKYDVEQLNKVTEEELKRIWEDWKPIGEWAEKTKKIFEDLRTESDVLQANLNLQLDHCNRELVIIQGNAIVRNMEGERNPEGMEEVV</sequence>
<comment type="caution">
    <text evidence="1">The sequence shown here is derived from an EMBL/GenBank/DDBJ whole genome shotgun (WGS) entry which is preliminary data.</text>
</comment>
<keyword evidence="2" id="KW-1185">Reference proteome</keyword>
<evidence type="ECO:0000313" key="1">
    <source>
        <dbReference type="EMBL" id="CAL8085789.1"/>
    </source>
</evidence>
<dbReference type="EMBL" id="CAXLJM020000019">
    <property type="protein sequence ID" value="CAL8085789.1"/>
    <property type="molecule type" value="Genomic_DNA"/>
</dbReference>
<accession>A0ABP1Q3F4</accession>
<protein>
    <submittedName>
        <fullName evidence="1">Uncharacterized protein</fullName>
    </submittedName>
</protein>
<gene>
    <name evidence="1" type="ORF">ODALV1_LOCUS6232</name>
</gene>
<dbReference type="Proteomes" id="UP001642540">
    <property type="component" value="Unassembled WGS sequence"/>
</dbReference>